<proteinExistence type="predicted"/>
<dbReference type="Proteomes" id="UP000054564">
    <property type="component" value="Unassembled WGS sequence"/>
</dbReference>
<feature type="region of interest" description="Disordered" evidence="1">
    <location>
        <begin position="216"/>
        <end position="236"/>
    </location>
</feature>
<feature type="compositionally biased region" description="Polar residues" evidence="1">
    <location>
        <begin position="219"/>
        <end position="236"/>
    </location>
</feature>
<dbReference type="AlphaFoldDB" id="A0A0L0V9M6"/>
<sequence length="319" mass="35184">MPGAHQQVQGTSHKFQASTIMSQESRRILQVHANTPQIPANRCQVPSLVLLFVQDLISVDFLHCEFVKVSPPWADISPVCTLATLPIDLQAFTWDDFQLKVFTHLCQSHGHSNKVFAAAHNSHQLVWVASISGSKKYDKKVKFQIQAYPVFLDFASATYLLYPNKVLFKLVMLQPWGPGQGSIQVRHSSTPSFSSSHRSHCDIWYSWQTPLPFGWPSNRRPTQRPSSNGNTSKTNLGLNLLNTSRVWAHSMSGHHSLNLVAAKKSLVTTGRRPVGTHSSLGSILATALPATINTSSDLKLPNTKANPPITIGQPAPPAY</sequence>
<name>A0A0L0V9M6_9BASI</name>
<gene>
    <name evidence="2" type="ORF">PSTG_10673</name>
</gene>
<comment type="caution">
    <text evidence="2">The sequence shown here is derived from an EMBL/GenBank/DDBJ whole genome shotgun (WGS) entry which is preliminary data.</text>
</comment>
<dbReference type="EMBL" id="AJIL01000088">
    <property type="protein sequence ID" value="KNE95982.1"/>
    <property type="molecule type" value="Genomic_DNA"/>
</dbReference>
<reference evidence="3" key="1">
    <citation type="submission" date="2014-03" db="EMBL/GenBank/DDBJ databases">
        <title>The Genome Sequence of Puccinia striiformis f. sp. tritici PST-78.</title>
        <authorList>
            <consortium name="The Broad Institute Genome Sequencing Platform"/>
            <person name="Cuomo C."/>
            <person name="Hulbert S."/>
            <person name="Chen X."/>
            <person name="Walker B."/>
            <person name="Young S.K."/>
            <person name="Zeng Q."/>
            <person name="Gargeya S."/>
            <person name="Fitzgerald M."/>
            <person name="Haas B."/>
            <person name="Abouelleil A."/>
            <person name="Alvarado L."/>
            <person name="Arachchi H.M."/>
            <person name="Berlin A.M."/>
            <person name="Chapman S.B."/>
            <person name="Goldberg J."/>
            <person name="Griggs A."/>
            <person name="Gujja S."/>
            <person name="Hansen M."/>
            <person name="Howarth C."/>
            <person name="Imamovic A."/>
            <person name="Larimer J."/>
            <person name="McCowan C."/>
            <person name="Montmayeur A."/>
            <person name="Murphy C."/>
            <person name="Neiman D."/>
            <person name="Pearson M."/>
            <person name="Priest M."/>
            <person name="Roberts A."/>
            <person name="Saif S."/>
            <person name="Shea T."/>
            <person name="Sisk P."/>
            <person name="Sykes S."/>
            <person name="Wortman J."/>
            <person name="Nusbaum C."/>
            <person name="Birren B."/>
        </authorList>
    </citation>
    <scope>NUCLEOTIDE SEQUENCE [LARGE SCALE GENOMIC DNA]</scope>
    <source>
        <strain evidence="3">race PST-78</strain>
    </source>
</reference>
<protein>
    <submittedName>
        <fullName evidence="2">Uncharacterized protein</fullName>
    </submittedName>
</protein>
<feature type="region of interest" description="Disordered" evidence="1">
    <location>
        <begin position="298"/>
        <end position="319"/>
    </location>
</feature>
<evidence type="ECO:0000313" key="2">
    <source>
        <dbReference type="EMBL" id="KNE95982.1"/>
    </source>
</evidence>
<dbReference type="OrthoDB" id="10550145at2759"/>
<evidence type="ECO:0000256" key="1">
    <source>
        <dbReference type="SAM" id="MobiDB-lite"/>
    </source>
</evidence>
<keyword evidence="3" id="KW-1185">Reference proteome</keyword>
<organism evidence="2 3">
    <name type="scientific">Puccinia striiformis f. sp. tritici PST-78</name>
    <dbReference type="NCBI Taxonomy" id="1165861"/>
    <lineage>
        <taxon>Eukaryota</taxon>
        <taxon>Fungi</taxon>
        <taxon>Dikarya</taxon>
        <taxon>Basidiomycota</taxon>
        <taxon>Pucciniomycotina</taxon>
        <taxon>Pucciniomycetes</taxon>
        <taxon>Pucciniales</taxon>
        <taxon>Pucciniaceae</taxon>
        <taxon>Puccinia</taxon>
    </lineage>
</organism>
<accession>A0A0L0V9M6</accession>
<evidence type="ECO:0000313" key="3">
    <source>
        <dbReference type="Proteomes" id="UP000054564"/>
    </source>
</evidence>